<sequence>MSVEENKHYPTYDPLRRNFSTVPLLEVNDLSTIQQTFVENMRSAGEIYSRLPEFSLYYPLIEQCYNNIFYNGENHSKCKGPELCDLPQFPGVRCTNVKSQYETFPDYNNIFLHRLVDVRFVESYLGCSM</sequence>
<dbReference type="WBParaSite" id="Hba_01060">
    <property type="protein sequence ID" value="Hba_01060"/>
    <property type="gene ID" value="Hba_01060"/>
</dbReference>
<name>A0A1I7W8T2_HETBA</name>
<dbReference type="PANTHER" id="PTHR21645">
    <property type="entry name" value="GLYCOSYLTRANSFERASE FAMILY 92 PROTEIN"/>
    <property type="match status" value="1"/>
</dbReference>
<proteinExistence type="predicted"/>
<reference evidence="2" key="1">
    <citation type="submission" date="2016-11" db="UniProtKB">
        <authorList>
            <consortium name="WormBaseParasite"/>
        </authorList>
    </citation>
    <scope>IDENTIFICATION</scope>
</reference>
<organism evidence="1 2">
    <name type="scientific">Heterorhabditis bacteriophora</name>
    <name type="common">Entomopathogenic nematode worm</name>
    <dbReference type="NCBI Taxonomy" id="37862"/>
    <lineage>
        <taxon>Eukaryota</taxon>
        <taxon>Metazoa</taxon>
        <taxon>Ecdysozoa</taxon>
        <taxon>Nematoda</taxon>
        <taxon>Chromadorea</taxon>
        <taxon>Rhabditida</taxon>
        <taxon>Rhabditina</taxon>
        <taxon>Rhabditomorpha</taxon>
        <taxon>Strongyloidea</taxon>
        <taxon>Heterorhabditidae</taxon>
        <taxon>Heterorhabditis</taxon>
    </lineage>
</organism>
<dbReference type="PANTHER" id="PTHR21645:SF2">
    <property type="entry name" value="GLYCOSYLTRANSFERASE FAMILY 92 PROTEIN F59C6.8"/>
    <property type="match status" value="1"/>
</dbReference>
<evidence type="ECO:0000313" key="1">
    <source>
        <dbReference type="Proteomes" id="UP000095283"/>
    </source>
</evidence>
<protein>
    <submittedName>
        <fullName evidence="2">Alpha-1,6-mannosyl-glycoprotein 6-beta-N-acetylglucosaminyltransferase</fullName>
    </submittedName>
</protein>
<evidence type="ECO:0000313" key="2">
    <source>
        <dbReference type="WBParaSite" id="Hba_01060"/>
    </source>
</evidence>
<keyword evidence="1" id="KW-1185">Reference proteome</keyword>
<dbReference type="Proteomes" id="UP000095283">
    <property type="component" value="Unplaced"/>
</dbReference>
<accession>A0A1I7W8T2</accession>
<dbReference type="AlphaFoldDB" id="A0A1I7W8T2"/>
<dbReference type="InterPro" id="IPR052012">
    <property type="entry name" value="GTase_92"/>
</dbReference>